<dbReference type="PROSITE" id="PS50088">
    <property type="entry name" value="ANK_REPEAT"/>
    <property type="match status" value="1"/>
</dbReference>
<name>A0AAY4AJ54_9TELE</name>
<dbReference type="Ensembl" id="ENSDCDT00010007671.1">
    <property type="protein sequence ID" value="ENSDCDP00010007356.1"/>
    <property type="gene ID" value="ENSDCDG00010003209.1"/>
</dbReference>
<sequence>MKAAMQGRAECVRALMLAGADVEARDNGRKLTPREWALFTGRYETAYAMMRLMKQPCAEQICENYRPEWPLLATLVAKAREPKGCIQRLSETMRDAFNIANVTDPVDDGVLDHMVRMTTGLRSPFVATACHTVCPSSPPRVGKRRYAVQEILKRQRQQRHSTVTPLQRSRDKKHSALNDGLNTIGQASFSYRSSESTFTLAATFGDHGMV</sequence>
<dbReference type="InterPro" id="IPR036770">
    <property type="entry name" value="Ankyrin_rpt-contain_sf"/>
</dbReference>
<dbReference type="GeneTree" id="ENSGT00500000044852"/>
<reference evidence="5" key="2">
    <citation type="submission" date="2025-08" db="UniProtKB">
        <authorList>
            <consortium name="Ensembl"/>
        </authorList>
    </citation>
    <scope>IDENTIFICATION</scope>
</reference>
<protein>
    <recommendedName>
        <fullName evidence="7">Ankyrin repeat protein</fullName>
    </recommendedName>
</protein>
<evidence type="ECO:0008006" key="7">
    <source>
        <dbReference type="Google" id="ProtNLM"/>
    </source>
</evidence>
<evidence type="ECO:0000256" key="2">
    <source>
        <dbReference type="ARBA" id="ARBA00023043"/>
    </source>
</evidence>
<evidence type="ECO:0000313" key="5">
    <source>
        <dbReference type="Ensembl" id="ENSDCDP00010007356.1"/>
    </source>
</evidence>
<keyword evidence="6" id="KW-1185">Reference proteome</keyword>
<feature type="region of interest" description="Disordered" evidence="4">
    <location>
        <begin position="154"/>
        <end position="178"/>
    </location>
</feature>
<accession>A0AAY4AJ54</accession>
<keyword evidence="1" id="KW-0677">Repeat</keyword>
<keyword evidence="2 3" id="KW-0040">ANK repeat</keyword>
<organism evidence="5 6">
    <name type="scientific">Denticeps clupeoides</name>
    <name type="common">denticle herring</name>
    <dbReference type="NCBI Taxonomy" id="299321"/>
    <lineage>
        <taxon>Eukaryota</taxon>
        <taxon>Metazoa</taxon>
        <taxon>Chordata</taxon>
        <taxon>Craniata</taxon>
        <taxon>Vertebrata</taxon>
        <taxon>Euteleostomi</taxon>
        <taxon>Actinopterygii</taxon>
        <taxon>Neopterygii</taxon>
        <taxon>Teleostei</taxon>
        <taxon>Clupei</taxon>
        <taxon>Clupeiformes</taxon>
        <taxon>Denticipitoidei</taxon>
        <taxon>Denticipitidae</taxon>
        <taxon>Denticeps</taxon>
    </lineage>
</organism>
<evidence type="ECO:0000256" key="3">
    <source>
        <dbReference type="PROSITE-ProRule" id="PRU00023"/>
    </source>
</evidence>
<dbReference type="AlphaFoldDB" id="A0AAY4AJ54"/>
<evidence type="ECO:0000256" key="4">
    <source>
        <dbReference type="SAM" id="MobiDB-lite"/>
    </source>
</evidence>
<dbReference type="PANTHER" id="PTHR24173">
    <property type="entry name" value="ANKYRIN REPEAT CONTAINING"/>
    <property type="match status" value="1"/>
</dbReference>
<dbReference type="Gene3D" id="1.25.40.20">
    <property type="entry name" value="Ankyrin repeat-containing domain"/>
    <property type="match status" value="1"/>
</dbReference>
<evidence type="ECO:0000256" key="1">
    <source>
        <dbReference type="ARBA" id="ARBA00022737"/>
    </source>
</evidence>
<reference evidence="5" key="3">
    <citation type="submission" date="2025-09" db="UniProtKB">
        <authorList>
            <consortium name="Ensembl"/>
        </authorList>
    </citation>
    <scope>IDENTIFICATION</scope>
</reference>
<dbReference type="Proteomes" id="UP000694580">
    <property type="component" value="Chromosome 2"/>
</dbReference>
<dbReference type="PANTHER" id="PTHR24173:SF1">
    <property type="entry name" value="ANKYRIN REPEAT DOMAIN-CONTAINING PROTEIN 33B"/>
    <property type="match status" value="1"/>
</dbReference>
<gene>
    <name evidence="5" type="primary">LOC114766404</name>
</gene>
<reference evidence="5 6" key="1">
    <citation type="submission" date="2020-06" db="EMBL/GenBank/DDBJ databases">
        <authorList>
            <consortium name="Wellcome Sanger Institute Data Sharing"/>
        </authorList>
    </citation>
    <scope>NUCLEOTIDE SEQUENCE [LARGE SCALE GENOMIC DNA]</scope>
</reference>
<dbReference type="SUPFAM" id="SSF48403">
    <property type="entry name" value="Ankyrin repeat"/>
    <property type="match status" value="1"/>
</dbReference>
<proteinExistence type="predicted"/>
<evidence type="ECO:0000313" key="6">
    <source>
        <dbReference type="Proteomes" id="UP000694580"/>
    </source>
</evidence>
<dbReference type="InterPro" id="IPR002110">
    <property type="entry name" value="Ankyrin_rpt"/>
</dbReference>
<feature type="repeat" description="ANK" evidence="3">
    <location>
        <begin position="1"/>
        <end position="27"/>
    </location>
</feature>